<feature type="transmembrane region" description="Helical" evidence="1">
    <location>
        <begin position="12"/>
        <end position="29"/>
    </location>
</feature>
<keyword evidence="4" id="KW-1185">Reference proteome</keyword>
<keyword evidence="1" id="KW-0812">Transmembrane</keyword>
<organism evidence="3 5">
    <name type="scientific">Methylobacterium phyllosphaerae</name>
    <dbReference type="NCBI Taxonomy" id="418223"/>
    <lineage>
        <taxon>Bacteria</taxon>
        <taxon>Pseudomonadati</taxon>
        <taxon>Pseudomonadota</taxon>
        <taxon>Alphaproteobacteria</taxon>
        <taxon>Hyphomicrobiales</taxon>
        <taxon>Methylobacteriaceae</taxon>
        <taxon>Methylobacterium</taxon>
    </lineage>
</organism>
<keyword evidence="1" id="KW-0472">Membrane</keyword>
<evidence type="ECO:0000313" key="5">
    <source>
        <dbReference type="Proteomes" id="UP000199140"/>
    </source>
</evidence>
<dbReference type="CDD" id="cd00586">
    <property type="entry name" value="4HBT"/>
    <property type="match status" value="1"/>
</dbReference>
<gene>
    <name evidence="2" type="ORF">MCBMB27_02447</name>
    <name evidence="3" type="ORF">SAMN05192567_1153</name>
</gene>
<dbReference type="Proteomes" id="UP000185487">
    <property type="component" value="Chromosome"/>
</dbReference>
<dbReference type="SUPFAM" id="SSF54637">
    <property type="entry name" value="Thioesterase/thiol ester dehydrase-isomerase"/>
    <property type="match status" value="1"/>
</dbReference>
<sequence length="604" mass="64916">MPSQFIRSATWAPTIALSWFWGLGFFYAIHVTLTYGWLGFLAFALPNATGLGLFGWLLGAPRRRIDTIVASVQGPYALLFLGAQFFAVAITIFGFAAYAWLPLFGRDSVVGLVALILIACSIAHAVPLRGLRTIHGVALVLGLSACALLLVDLPRHPDGWTVPVHAFDERFYGLVVPSLVGFLLGPWMDIQHWQRALEIRRSGGSVRVAYVTGAVLFLGLLTLNALLAARAGLGVPVVSSDGLPGAYAAVAQAIGRESVAGATAAFVVWTAIAAATTIDSFYNATRWLGTSVTARSNSPLLAFVPAGLVSSPVWILGAALATAAAAIWANLSLLYLMMPFATLLVGAAACLVCETLGATRRYDSVLNAMIGATACLIFVTGYLAPSWALLAIAPLIGLIGALPMIAQILGWRATQPADQLIPAAERAPRAAPVPVALDRPDTVASHGFDGHWFVLRLIPTYDDTNSVGNVYFANYVRWVGKARELFFNVCMPDFDLKSTDFYILTKSFHHDFRREAMEFEPVTVRISIASHNRKFVTLAHEIHSEVNGLLGRGEQSLMFVDTVHYRPLDIPRTIVEGFLPYWPKVSPHAVTGEPSPAGVAPLGA</sequence>
<feature type="transmembrane region" description="Helical" evidence="1">
    <location>
        <begin position="171"/>
        <end position="188"/>
    </location>
</feature>
<feature type="transmembrane region" description="Helical" evidence="1">
    <location>
        <begin position="390"/>
        <end position="411"/>
    </location>
</feature>
<protein>
    <submittedName>
        <fullName evidence="2 3">Thioesterase</fullName>
    </submittedName>
</protein>
<evidence type="ECO:0000313" key="4">
    <source>
        <dbReference type="Proteomes" id="UP000185487"/>
    </source>
</evidence>
<feature type="transmembrane region" description="Helical" evidence="1">
    <location>
        <begin position="133"/>
        <end position="151"/>
    </location>
</feature>
<keyword evidence="1" id="KW-1133">Transmembrane helix</keyword>
<dbReference type="KEGG" id="mphy:MCBMB27_02447"/>
<feature type="transmembrane region" description="Helical" evidence="1">
    <location>
        <begin position="333"/>
        <end position="353"/>
    </location>
</feature>
<feature type="transmembrane region" description="Helical" evidence="1">
    <location>
        <begin position="109"/>
        <end position="126"/>
    </location>
</feature>
<dbReference type="EMBL" id="FOPK01000015">
    <property type="protein sequence ID" value="SFH14536.1"/>
    <property type="molecule type" value="Genomic_DNA"/>
</dbReference>
<feature type="transmembrane region" description="Helical" evidence="1">
    <location>
        <begin position="78"/>
        <end position="103"/>
    </location>
</feature>
<feature type="transmembrane region" description="Helical" evidence="1">
    <location>
        <begin position="35"/>
        <end position="58"/>
    </location>
</feature>
<reference evidence="2 4" key="1">
    <citation type="submission" date="2016-04" db="EMBL/GenBank/DDBJ databases">
        <title>Complete genome sequencing and analysis of CBMB27, Methylobacterium phyllosphaerae isolated from leaf tissues of rice (Oryza sativa L.).</title>
        <authorList>
            <person name="Lee Y."/>
            <person name="Hwangbo K."/>
            <person name="Chung H."/>
            <person name="Yoo J."/>
            <person name="Kim K.Y."/>
            <person name="Sa T.M."/>
            <person name="Um Y."/>
            <person name="Madhaiyan M."/>
        </authorList>
    </citation>
    <scope>NUCLEOTIDE SEQUENCE [LARGE SCALE GENOMIC DNA]</scope>
    <source>
        <strain evidence="2 4">CBMB27</strain>
    </source>
</reference>
<reference evidence="3 5" key="2">
    <citation type="submission" date="2016-10" db="EMBL/GenBank/DDBJ databases">
        <authorList>
            <person name="Varghese N."/>
            <person name="Submissions S."/>
        </authorList>
    </citation>
    <scope>NUCLEOTIDE SEQUENCE [LARGE SCALE GENOMIC DNA]</scope>
    <source>
        <strain evidence="3 5">CBMB27</strain>
    </source>
</reference>
<dbReference type="Gene3D" id="3.10.129.10">
    <property type="entry name" value="Hotdog Thioesterase"/>
    <property type="match status" value="1"/>
</dbReference>
<feature type="transmembrane region" description="Helical" evidence="1">
    <location>
        <begin position="365"/>
        <end position="384"/>
    </location>
</feature>
<dbReference type="AlphaFoldDB" id="A0AAE8L7F7"/>
<dbReference type="Pfam" id="PF13279">
    <property type="entry name" value="4HBT_2"/>
    <property type="match status" value="1"/>
</dbReference>
<feature type="transmembrane region" description="Helical" evidence="1">
    <location>
        <begin position="208"/>
        <end position="229"/>
    </location>
</feature>
<dbReference type="InterPro" id="IPR029069">
    <property type="entry name" value="HotDog_dom_sf"/>
</dbReference>
<name>A0AAE8L7F7_9HYPH</name>
<evidence type="ECO:0000313" key="2">
    <source>
        <dbReference type="EMBL" id="APT31738.1"/>
    </source>
</evidence>
<evidence type="ECO:0000313" key="3">
    <source>
        <dbReference type="EMBL" id="SFH14536.1"/>
    </source>
</evidence>
<accession>A0AAE8L7F7</accession>
<feature type="transmembrane region" description="Helical" evidence="1">
    <location>
        <begin position="259"/>
        <end position="278"/>
    </location>
</feature>
<feature type="transmembrane region" description="Helical" evidence="1">
    <location>
        <begin position="299"/>
        <end position="327"/>
    </location>
</feature>
<dbReference type="EMBL" id="CP015367">
    <property type="protein sequence ID" value="APT31738.1"/>
    <property type="molecule type" value="Genomic_DNA"/>
</dbReference>
<evidence type="ECO:0000256" key="1">
    <source>
        <dbReference type="SAM" id="Phobius"/>
    </source>
</evidence>
<proteinExistence type="predicted"/>
<dbReference type="Proteomes" id="UP000199140">
    <property type="component" value="Unassembled WGS sequence"/>
</dbReference>